<evidence type="ECO:0000256" key="1">
    <source>
        <dbReference type="PROSITE-ProRule" id="PRU00221"/>
    </source>
</evidence>
<feature type="region of interest" description="Disordered" evidence="2">
    <location>
        <begin position="319"/>
        <end position="354"/>
    </location>
</feature>
<feature type="compositionally biased region" description="Low complexity" evidence="2">
    <location>
        <begin position="205"/>
        <end position="218"/>
    </location>
</feature>
<evidence type="ECO:0000313" key="4">
    <source>
        <dbReference type="Proteomes" id="UP001054857"/>
    </source>
</evidence>
<evidence type="ECO:0000313" key="3">
    <source>
        <dbReference type="EMBL" id="GFR48157.1"/>
    </source>
</evidence>
<feature type="repeat" description="WD" evidence="1">
    <location>
        <begin position="374"/>
        <end position="400"/>
    </location>
</feature>
<keyword evidence="1" id="KW-0853">WD repeat</keyword>
<dbReference type="Proteomes" id="UP001054857">
    <property type="component" value="Unassembled WGS sequence"/>
</dbReference>
<proteinExistence type="predicted"/>
<dbReference type="InterPro" id="IPR036322">
    <property type="entry name" value="WD40_repeat_dom_sf"/>
</dbReference>
<dbReference type="Pfam" id="PF00400">
    <property type="entry name" value="WD40"/>
    <property type="match status" value="3"/>
</dbReference>
<dbReference type="GO" id="GO:0010224">
    <property type="term" value="P:response to UV-B"/>
    <property type="evidence" value="ECO:0007669"/>
    <property type="project" value="TreeGrafter"/>
</dbReference>
<dbReference type="EMBL" id="BMAR01000022">
    <property type="protein sequence ID" value="GFR48157.1"/>
    <property type="molecule type" value="Genomic_DNA"/>
</dbReference>
<dbReference type="PANTHER" id="PTHR45389:SF1">
    <property type="entry name" value="WD REPEAT-CONTAINING PROTEIN RUP1"/>
    <property type="match status" value="1"/>
</dbReference>
<dbReference type="AlphaFoldDB" id="A0AAD3HPL6"/>
<evidence type="ECO:0000256" key="2">
    <source>
        <dbReference type="SAM" id="MobiDB-lite"/>
    </source>
</evidence>
<dbReference type="Gene3D" id="2.130.10.10">
    <property type="entry name" value="YVTN repeat-like/Quinoprotein amine dehydrogenase"/>
    <property type="match status" value="2"/>
</dbReference>
<dbReference type="SUPFAM" id="SSF50978">
    <property type="entry name" value="WD40 repeat-like"/>
    <property type="match status" value="1"/>
</dbReference>
<gene>
    <name evidence="3" type="ORF">Agub_g9992</name>
</gene>
<name>A0AAD3HPL6_9CHLO</name>
<feature type="region of interest" description="Disordered" evidence="2">
    <location>
        <begin position="108"/>
        <end position="130"/>
    </location>
</feature>
<dbReference type="InterPro" id="IPR044616">
    <property type="entry name" value="RUP1/2"/>
</dbReference>
<feature type="compositionally biased region" description="Polar residues" evidence="2">
    <location>
        <begin position="108"/>
        <end position="126"/>
    </location>
</feature>
<keyword evidence="4" id="KW-1185">Reference proteome</keyword>
<dbReference type="SMART" id="SM00320">
    <property type="entry name" value="WD40"/>
    <property type="match status" value="6"/>
</dbReference>
<organism evidence="3 4">
    <name type="scientific">Astrephomene gubernaculifera</name>
    <dbReference type="NCBI Taxonomy" id="47775"/>
    <lineage>
        <taxon>Eukaryota</taxon>
        <taxon>Viridiplantae</taxon>
        <taxon>Chlorophyta</taxon>
        <taxon>core chlorophytes</taxon>
        <taxon>Chlorophyceae</taxon>
        <taxon>CS clade</taxon>
        <taxon>Chlamydomonadales</taxon>
        <taxon>Astrephomenaceae</taxon>
        <taxon>Astrephomene</taxon>
    </lineage>
</organism>
<dbReference type="PANTHER" id="PTHR45389">
    <property type="entry name" value="WD REPEAT-CONTAINING PROTEIN RUP1"/>
    <property type="match status" value="1"/>
</dbReference>
<feature type="region of interest" description="Disordered" evidence="2">
    <location>
        <begin position="205"/>
        <end position="239"/>
    </location>
</feature>
<dbReference type="InterPro" id="IPR015943">
    <property type="entry name" value="WD40/YVTN_repeat-like_dom_sf"/>
</dbReference>
<reference evidence="3 4" key="1">
    <citation type="journal article" date="2021" name="Sci. Rep.">
        <title>Genome sequencing of the multicellular alga Astrephomene provides insights into convergent evolution of germ-soma differentiation.</title>
        <authorList>
            <person name="Yamashita S."/>
            <person name="Yamamoto K."/>
            <person name="Matsuzaki R."/>
            <person name="Suzuki S."/>
            <person name="Yamaguchi H."/>
            <person name="Hirooka S."/>
            <person name="Minakuchi Y."/>
            <person name="Miyagishima S."/>
            <person name="Kawachi M."/>
            <person name="Toyoda A."/>
            <person name="Nozaki H."/>
        </authorList>
    </citation>
    <scope>NUCLEOTIDE SEQUENCE [LARGE SCALE GENOMIC DNA]</scope>
    <source>
        <strain evidence="3 4">NIES-4017</strain>
    </source>
</reference>
<accession>A0AAD3HPL6</accession>
<dbReference type="PROSITE" id="PS50082">
    <property type="entry name" value="WD_REPEATS_2"/>
    <property type="match status" value="1"/>
</dbReference>
<feature type="compositionally biased region" description="Gly residues" evidence="2">
    <location>
        <begin position="343"/>
        <end position="354"/>
    </location>
</feature>
<protein>
    <submittedName>
        <fullName evidence="3">Uncharacterized protein</fullName>
    </submittedName>
</protein>
<dbReference type="InterPro" id="IPR001680">
    <property type="entry name" value="WD40_rpt"/>
</dbReference>
<sequence length="828" mass="85406">MHVLPCSRRGEGDDLCMALTQISRELLGPNGDGLQAGGCDSSDCLFCQYRSHSPFHLNAYAGKLTSLLRKRSLNGNSFHSILSAHPEHSSTLPTALDVTSAKRQKSTISSTGFTGASVEPSTTVTVPPSLDARDFTALNPQHRSRSVSPHNCNVMRGLPCASHLHLQGPGEQVAAAEGLPVAAPTAVIHLPAAALQAAVASAAAISRQTPSSSQPQQHPRQRRHSQPPHVPLPPGWSFRPEWAQRAEPAPAELQQVLRLHAEAPGTGPACGGSGGSGGSCTAAAAATAVAVAATAAAAAAIRQEAPCGAGRCGQEPAARVSTVTERREEVEREEEEGARRVGDGSGGGSWGCGGRSRVTHRWSGSGSGAGTGIVCALEFSPDGRLLAAGGVDKQVRLYSLADAFGDMSEDPIDPLVAAGADEAAAEEEEDEDPAEVPWGADGAGFPASHCSDLPCWPPRRAAGCSNGDRGGGSDGAIGYDDVVQPYGGDADMSPLVVVQRMPSKISSMAWSPFQDGILTVGDYDGVLTQLHLASGHQLADVEAHGGRKIWSVVHSRRTPHLVASAADDRCVRLWSGRDLAQCVVTLQPNPRASVCCVDLSSDQDHLLAAACSDSTAYVYDMRRMGGGPLAALRYHSRPASYCRFFGANRIVTAATDASIALWDLPTAMDSAVATASYGNDATAATVCTTPYRVFRGHHNEKNFVGLSVRPAEGLLACGSECSRAFAYHTSWSAPLAAVDLSDATHGSVADAATIDIRGGAAATGVTVAGGYTSGAVAGSKCAGGGGCEFVSAVCWQPAEAGAVWGLPPLLASATSRGGVSLSVLARYS</sequence>
<comment type="caution">
    <text evidence="3">The sequence shown here is derived from an EMBL/GenBank/DDBJ whole genome shotgun (WGS) entry which is preliminary data.</text>
</comment>